<dbReference type="OrthoDB" id="431454at2759"/>
<dbReference type="Pfam" id="PF13424">
    <property type="entry name" value="TPR_12"/>
    <property type="match status" value="1"/>
</dbReference>
<feature type="domain" description="NB-ARC" evidence="2">
    <location>
        <begin position="170"/>
        <end position="216"/>
    </location>
</feature>
<keyword evidence="1" id="KW-0802">TPR repeat</keyword>
<dbReference type="Pfam" id="PF13181">
    <property type="entry name" value="TPR_8"/>
    <property type="match status" value="1"/>
</dbReference>
<organism evidence="3 4">
    <name type="scientific">Pholiota conissans</name>
    <dbReference type="NCBI Taxonomy" id="109636"/>
    <lineage>
        <taxon>Eukaryota</taxon>
        <taxon>Fungi</taxon>
        <taxon>Dikarya</taxon>
        <taxon>Basidiomycota</taxon>
        <taxon>Agaricomycotina</taxon>
        <taxon>Agaricomycetes</taxon>
        <taxon>Agaricomycetidae</taxon>
        <taxon>Agaricales</taxon>
        <taxon>Agaricineae</taxon>
        <taxon>Strophariaceae</taxon>
        <taxon>Pholiota</taxon>
    </lineage>
</organism>
<comment type="caution">
    <text evidence="3">The sequence shown here is derived from an EMBL/GenBank/DDBJ whole genome shotgun (WGS) entry which is preliminary data.</text>
</comment>
<dbReference type="SUPFAM" id="SSF48452">
    <property type="entry name" value="TPR-like"/>
    <property type="match status" value="3"/>
</dbReference>
<evidence type="ECO:0000313" key="3">
    <source>
        <dbReference type="EMBL" id="KAF9477240.1"/>
    </source>
</evidence>
<dbReference type="Gene3D" id="3.40.50.300">
    <property type="entry name" value="P-loop containing nucleotide triphosphate hydrolases"/>
    <property type="match status" value="1"/>
</dbReference>
<feature type="repeat" description="TPR" evidence="1">
    <location>
        <begin position="668"/>
        <end position="701"/>
    </location>
</feature>
<dbReference type="SUPFAM" id="SSF52540">
    <property type="entry name" value="P-loop containing nucleoside triphosphate hydrolases"/>
    <property type="match status" value="1"/>
</dbReference>
<evidence type="ECO:0000259" key="2">
    <source>
        <dbReference type="Pfam" id="PF00931"/>
    </source>
</evidence>
<dbReference type="PRINTS" id="PR00364">
    <property type="entry name" value="DISEASERSIST"/>
</dbReference>
<dbReference type="Pfam" id="PF00931">
    <property type="entry name" value="NB-ARC"/>
    <property type="match status" value="1"/>
</dbReference>
<dbReference type="InterPro" id="IPR011990">
    <property type="entry name" value="TPR-like_helical_dom_sf"/>
</dbReference>
<name>A0A9P5YYZ0_9AGAR</name>
<dbReference type="PANTHER" id="PTHR47691">
    <property type="entry name" value="REGULATOR-RELATED"/>
    <property type="match status" value="1"/>
</dbReference>
<accession>A0A9P5YYZ0</accession>
<dbReference type="EMBL" id="MU155267">
    <property type="protein sequence ID" value="KAF9477240.1"/>
    <property type="molecule type" value="Genomic_DNA"/>
</dbReference>
<dbReference type="GO" id="GO:0043531">
    <property type="term" value="F:ADP binding"/>
    <property type="evidence" value="ECO:0007669"/>
    <property type="project" value="InterPro"/>
</dbReference>
<protein>
    <submittedName>
        <fullName evidence="3">TPR-like protein</fullName>
    </submittedName>
</protein>
<dbReference type="SMART" id="SM00028">
    <property type="entry name" value="TPR"/>
    <property type="match status" value="7"/>
</dbReference>
<gene>
    <name evidence="3" type="ORF">BDN70DRAFT_922730</name>
</gene>
<feature type="repeat" description="TPR" evidence="1">
    <location>
        <begin position="942"/>
        <end position="975"/>
    </location>
</feature>
<reference evidence="3" key="1">
    <citation type="submission" date="2020-11" db="EMBL/GenBank/DDBJ databases">
        <authorList>
            <consortium name="DOE Joint Genome Institute"/>
            <person name="Ahrendt S."/>
            <person name="Riley R."/>
            <person name="Andreopoulos W."/>
            <person name="Labutti K."/>
            <person name="Pangilinan J."/>
            <person name="Ruiz-Duenas F.J."/>
            <person name="Barrasa J.M."/>
            <person name="Sanchez-Garcia M."/>
            <person name="Camarero S."/>
            <person name="Miyauchi S."/>
            <person name="Serrano A."/>
            <person name="Linde D."/>
            <person name="Babiker R."/>
            <person name="Drula E."/>
            <person name="Ayuso-Fernandez I."/>
            <person name="Pacheco R."/>
            <person name="Padilla G."/>
            <person name="Ferreira P."/>
            <person name="Barriuso J."/>
            <person name="Kellner H."/>
            <person name="Castanera R."/>
            <person name="Alfaro M."/>
            <person name="Ramirez L."/>
            <person name="Pisabarro A.G."/>
            <person name="Kuo A."/>
            <person name="Tritt A."/>
            <person name="Lipzen A."/>
            <person name="He G."/>
            <person name="Yan M."/>
            <person name="Ng V."/>
            <person name="Cullen D."/>
            <person name="Martin F."/>
            <person name="Rosso M.-N."/>
            <person name="Henrissat B."/>
            <person name="Hibbett D."/>
            <person name="Martinez A.T."/>
            <person name="Grigoriev I.V."/>
        </authorList>
    </citation>
    <scope>NUCLEOTIDE SEQUENCE</scope>
    <source>
        <strain evidence="3">CIRM-BRFM 674</strain>
    </source>
</reference>
<evidence type="ECO:0000313" key="4">
    <source>
        <dbReference type="Proteomes" id="UP000807469"/>
    </source>
</evidence>
<proteinExistence type="predicted"/>
<dbReference type="InterPro" id="IPR002182">
    <property type="entry name" value="NB-ARC"/>
</dbReference>
<evidence type="ECO:0000256" key="1">
    <source>
        <dbReference type="PROSITE-ProRule" id="PRU00339"/>
    </source>
</evidence>
<dbReference type="PANTHER" id="PTHR47691:SF3">
    <property type="entry name" value="HTH-TYPE TRANSCRIPTIONAL REGULATOR RV0890C-RELATED"/>
    <property type="match status" value="1"/>
</dbReference>
<keyword evidence="4" id="KW-1185">Reference proteome</keyword>
<dbReference type="InterPro" id="IPR027417">
    <property type="entry name" value="P-loop_NTPase"/>
</dbReference>
<dbReference type="Proteomes" id="UP000807469">
    <property type="component" value="Unassembled WGS sequence"/>
</dbReference>
<dbReference type="PROSITE" id="PS50005">
    <property type="entry name" value="TPR"/>
    <property type="match status" value="2"/>
</dbReference>
<sequence>MNNKIADTSIELVNSVSAVVKEVGEMLNGIPYVKSLSGVILQIIKIRDEIKANKKRCHEIIDKVLRMSKSIYEKLAEVARSNKREKLSRLEGHLTEHERLINRGLDDLNEHDRRLDELNTQLILDIIFHITMEQASAAPTGNQATPTEHTTQTDLEHFLPPKPSLIVEREGQINAILEILLRDEPSRVVLLGGGGFGKTTLAREILHTSSIITRYQLRYFLPCEGLPDVDTFLIGFGSMLGIKATPTAVLASAQRILEKSTALICLDNYETPWEPFETRTKIEEVLESIASIPNSSLIVTLRGEQRPSKVSWSKPLLPPLSTISLDGAKTIVENIGGNDAVDIYTLKLLEAIDGIPLAITLVATLLRDGESAESLWKRWSANSTEIIQTGGDDRQSNLNRSIALSVNSIRMKKNFNASRQLLAALSLLPDGFSSDADIVEHLQNQLNITDAYTVLQTLRIVALIRVDETSTLPRFNMLSPIRLFCSRFLAEDIKLVHTKIVDYYISTLLRAKYNIDNPENYAKIAPEVKNIHSVFQKSFMTATQEVDLQNLIQATIYLADWSWYTGYYAKDVIEMALAKSMHTPIIHADGLIALGNLHKWEADHENAEKSFREAASLHRKSNNSRGEANALKHLGDTLLEMRRIDDAEDVLQASLSLYAQANDKWGLPNVHFSLGTLYLQKDQYMEAEKNLTSALQAYETSTDIIGWANTTQSLCWLHIQLENLVEAEKYANESLSLSKRANYAVGIGNALGYLGDLYLFTDRIIEATEVLDQAKAIYMQQNNLINQLITAEQLAFAYIQSDRVSAAETLLIESTKVDLDVVQSATIFGVLGLLYVRTNDAIKAEHYLNNALQRLQKFEDNFEHAKVLLYLGTLYFKTCRMEEAEKALNSIPDLLSWRGIEMHRLWVLGVLYVNKGELENAEESLESALIWAKRHQSSYQQGNIVRSMGILFLKRGRIDLAIEKFQEALRFHRKAQWISEQATDLKRISEAYKILGLSEEAEAASRESEGLMDSIPKYKTLSLMAFRTIDDL</sequence>
<dbReference type="Gene3D" id="1.25.40.10">
    <property type="entry name" value="Tetratricopeptide repeat domain"/>
    <property type="match status" value="3"/>
</dbReference>
<dbReference type="InterPro" id="IPR019734">
    <property type="entry name" value="TPR_rpt"/>
</dbReference>
<dbReference type="AlphaFoldDB" id="A0A9P5YYZ0"/>